<dbReference type="CDD" id="cd06261">
    <property type="entry name" value="TM_PBP2"/>
    <property type="match status" value="1"/>
</dbReference>
<feature type="transmembrane region" description="Helical" evidence="7">
    <location>
        <begin position="92"/>
        <end position="113"/>
    </location>
</feature>
<proteinExistence type="inferred from homology"/>
<dbReference type="PANTHER" id="PTHR43163">
    <property type="entry name" value="DIPEPTIDE TRANSPORT SYSTEM PERMEASE PROTEIN DPPB-RELATED"/>
    <property type="match status" value="1"/>
</dbReference>
<evidence type="ECO:0000256" key="4">
    <source>
        <dbReference type="ARBA" id="ARBA00022692"/>
    </source>
</evidence>
<keyword evidence="5 7" id="KW-1133">Transmembrane helix</keyword>
<accession>A0A9D2KML9</accession>
<dbReference type="Gene3D" id="1.10.3720.10">
    <property type="entry name" value="MetI-like"/>
    <property type="match status" value="1"/>
</dbReference>
<feature type="transmembrane region" description="Helical" evidence="7">
    <location>
        <begin position="176"/>
        <end position="196"/>
    </location>
</feature>
<feature type="transmembrane region" description="Helical" evidence="7">
    <location>
        <begin position="233"/>
        <end position="259"/>
    </location>
</feature>
<name>A0A9D2KML9_9FIRM</name>
<dbReference type="AlphaFoldDB" id="A0A9D2KML9"/>
<evidence type="ECO:0000256" key="1">
    <source>
        <dbReference type="ARBA" id="ARBA00004651"/>
    </source>
</evidence>
<gene>
    <name evidence="9" type="ORF">IAA07_03860</name>
</gene>
<dbReference type="GO" id="GO:0005886">
    <property type="term" value="C:plasma membrane"/>
    <property type="evidence" value="ECO:0007669"/>
    <property type="project" value="UniProtKB-SubCell"/>
</dbReference>
<evidence type="ECO:0000259" key="8">
    <source>
        <dbReference type="PROSITE" id="PS50928"/>
    </source>
</evidence>
<feature type="domain" description="ABC transmembrane type-1" evidence="8">
    <location>
        <begin position="88"/>
        <end position="302"/>
    </location>
</feature>
<reference evidence="9" key="2">
    <citation type="submission" date="2021-04" db="EMBL/GenBank/DDBJ databases">
        <authorList>
            <person name="Gilroy R."/>
        </authorList>
    </citation>
    <scope>NUCLEOTIDE SEQUENCE</scope>
    <source>
        <strain evidence="9">CHK178-16964</strain>
    </source>
</reference>
<keyword evidence="6 7" id="KW-0472">Membrane</keyword>
<sequence length="316" mass="33649">MAALLFLVSIAAFFLLSISPVDPLKTNVGQAALGSMTDEQIAKLEQYWGVGVPMTERFLSWAGDLLRGDMGISLLYRRPVIQVIGEKLSNSLWLMAAAWLLSGTAGFLLGILAGKKRGGLLDRFVTGYSLVMASTPAFWIAMVLLMVFAVWLKILPVGFSIPVGMSAEEAGIGERIVHAILPAAALSLTGISNIALQTREKMVEVMESDYVLFARARGDSERSIVWRHGIRNVALPALTLQFASVSEIFGGSVLVEQVFSYPGLGQAAIAAGLGSDVPLLLGITIISAAIVFAGNTAASLLYGIVDPRIRRGGRKG</sequence>
<evidence type="ECO:0000256" key="7">
    <source>
        <dbReference type="RuleBase" id="RU363032"/>
    </source>
</evidence>
<evidence type="ECO:0000256" key="3">
    <source>
        <dbReference type="ARBA" id="ARBA00022475"/>
    </source>
</evidence>
<feature type="transmembrane region" description="Helical" evidence="7">
    <location>
        <begin position="125"/>
        <end position="152"/>
    </location>
</feature>
<evidence type="ECO:0000256" key="6">
    <source>
        <dbReference type="ARBA" id="ARBA00023136"/>
    </source>
</evidence>
<protein>
    <submittedName>
        <fullName evidence="9">ABC transporter permease</fullName>
    </submittedName>
</protein>
<dbReference type="Proteomes" id="UP000823900">
    <property type="component" value="Unassembled WGS sequence"/>
</dbReference>
<dbReference type="InterPro" id="IPR035906">
    <property type="entry name" value="MetI-like_sf"/>
</dbReference>
<dbReference type="GO" id="GO:0055085">
    <property type="term" value="P:transmembrane transport"/>
    <property type="evidence" value="ECO:0007669"/>
    <property type="project" value="InterPro"/>
</dbReference>
<comment type="caution">
    <text evidence="9">The sequence shown here is derived from an EMBL/GenBank/DDBJ whole genome shotgun (WGS) entry which is preliminary data.</text>
</comment>
<evidence type="ECO:0000256" key="2">
    <source>
        <dbReference type="ARBA" id="ARBA00022448"/>
    </source>
</evidence>
<keyword evidence="3" id="KW-1003">Cell membrane</keyword>
<dbReference type="EMBL" id="DWZA01000033">
    <property type="protein sequence ID" value="HJA70703.1"/>
    <property type="molecule type" value="Genomic_DNA"/>
</dbReference>
<evidence type="ECO:0000256" key="5">
    <source>
        <dbReference type="ARBA" id="ARBA00022989"/>
    </source>
</evidence>
<dbReference type="Pfam" id="PF00528">
    <property type="entry name" value="BPD_transp_1"/>
    <property type="match status" value="1"/>
</dbReference>
<comment type="similarity">
    <text evidence="7">Belongs to the binding-protein-dependent transport system permease family.</text>
</comment>
<evidence type="ECO:0000313" key="10">
    <source>
        <dbReference type="Proteomes" id="UP000823900"/>
    </source>
</evidence>
<dbReference type="PROSITE" id="PS50928">
    <property type="entry name" value="ABC_TM1"/>
    <property type="match status" value="1"/>
</dbReference>
<comment type="subcellular location">
    <subcellularLocation>
        <location evidence="1 7">Cell membrane</location>
        <topology evidence="1 7">Multi-pass membrane protein</topology>
    </subcellularLocation>
</comment>
<keyword evidence="4 7" id="KW-0812">Transmembrane</keyword>
<dbReference type="InterPro" id="IPR000515">
    <property type="entry name" value="MetI-like"/>
</dbReference>
<organism evidence="9 10">
    <name type="scientific">Candidatus Lachnoclostridium stercoravium</name>
    <dbReference type="NCBI Taxonomy" id="2838633"/>
    <lineage>
        <taxon>Bacteria</taxon>
        <taxon>Bacillati</taxon>
        <taxon>Bacillota</taxon>
        <taxon>Clostridia</taxon>
        <taxon>Lachnospirales</taxon>
        <taxon>Lachnospiraceae</taxon>
    </lineage>
</organism>
<dbReference type="PANTHER" id="PTHR43163:SF9">
    <property type="entry name" value="ABC TRANSPORTER PERMEASE PROTEIN"/>
    <property type="match status" value="1"/>
</dbReference>
<evidence type="ECO:0000313" key="9">
    <source>
        <dbReference type="EMBL" id="HJA70703.1"/>
    </source>
</evidence>
<feature type="transmembrane region" description="Helical" evidence="7">
    <location>
        <begin position="279"/>
        <end position="305"/>
    </location>
</feature>
<reference evidence="9" key="1">
    <citation type="journal article" date="2021" name="PeerJ">
        <title>Extensive microbial diversity within the chicken gut microbiome revealed by metagenomics and culture.</title>
        <authorList>
            <person name="Gilroy R."/>
            <person name="Ravi A."/>
            <person name="Getino M."/>
            <person name="Pursley I."/>
            <person name="Horton D.L."/>
            <person name="Alikhan N.F."/>
            <person name="Baker D."/>
            <person name="Gharbi K."/>
            <person name="Hall N."/>
            <person name="Watson M."/>
            <person name="Adriaenssens E.M."/>
            <person name="Foster-Nyarko E."/>
            <person name="Jarju S."/>
            <person name="Secka A."/>
            <person name="Antonio M."/>
            <person name="Oren A."/>
            <person name="Chaudhuri R.R."/>
            <person name="La Ragione R."/>
            <person name="Hildebrand F."/>
            <person name="Pallen M.J."/>
        </authorList>
    </citation>
    <scope>NUCLEOTIDE SEQUENCE</scope>
    <source>
        <strain evidence="9">CHK178-16964</strain>
    </source>
</reference>
<keyword evidence="2 7" id="KW-0813">Transport</keyword>
<dbReference type="SUPFAM" id="SSF161098">
    <property type="entry name" value="MetI-like"/>
    <property type="match status" value="1"/>
</dbReference>